<dbReference type="AlphaFoldDB" id="A0A9P5AU55"/>
<feature type="transmembrane region" description="Helical" evidence="2">
    <location>
        <begin position="715"/>
        <end position="738"/>
    </location>
</feature>
<protein>
    <submittedName>
        <fullName evidence="3">Uncharacterized protein</fullName>
    </submittedName>
</protein>
<reference evidence="3" key="1">
    <citation type="journal article" date="2017" name="Mycologia">
        <title>Fusarium algeriense, sp. nov., a novel toxigenic crown rot pathogen of durum wheat from Algeria is nested in the Fusarium burgessii species complex.</title>
        <authorList>
            <person name="Laraba I."/>
            <person name="Keddad A."/>
            <person name="Boureghda H."/>
            <person name="Abdallah N."/>
            <person name="Vaughan M.M."/>
            <person name="Proctor R.H."/>
            <person name="Busman M."/>
            <person name="O'Donnell K."/>
        </authorList>
    </citation>
    <scope>NUCLEOTIDE SEQUENCE</scope>
    <source>
        <strain evidence="3">NRRL 25174</strain>
    </source>
</reference>
<keyword evidence="2" id="KW-0812">Transmembrane</keyword>
<dbReference type="EMBL" id="PVQB02000034">
    <property type="protein sequence ID" value="KAF4345051.1"/>
    <property type="molecule type" value="Genomic_DNA"/>
</dbReference>
<dbReference type="Gene3D" id="3.40.50.300">
    <property type="entry name" value="P-loop containing nucleotide triphosphate hydrolases"/>
    <property type="match status" value="1"/>
</dbReference>
<reference evidence="3" key="2">
    <citation type="submission" date="2020-02" db="EMBL/GenBank/DDBJ databases">
        <title>Identification and distribution of gene clusters putatively required for synthesis of sphingolipid metabolism inhibitors in phylogenetically diverse species of the filamentous fungus Fusarium.</title>
        <authorList>
            <person name="Kim H.-S."/>
            <person name="Busman M."/>
            <person name="Brown D.W."/>
            <person name="Divon H."/>
            <person name="Uhlig S."/>
            <person name="Proctor R.H."/>
        </authorList>
    </citation>
    <scope>NUCLEOTIDE SEQUENCE</scope>
    <source>
        <strain evidence="3">NRRL 25174</strain>
    </source>
</reference>
<organism evidence="3 4">
    <name type="scientific">Fusarium beomiforme</name>
    <dbReference type="NCBI Taxonomy" id="44412"/>
    <lineage>
        <taxon>Eukaryota</taxon>
        <taxon>Fungi</taxon>
        <taxon>Dikarya</taxon>
        <taxon>Ascomycota</taxon>
        <taxon>Pezizomycotina</taxon>
        <taxon>Sordariomycetes</taxon>
        <taxon>Hypocreomycetidae</taxon>
        <taxon>Hypocreales</taxon>
        <taxon>Nectriaceae</taxon>
        <taxon>Fusarium</taxon>
        <taxon>Fusarium burgessii species complex</taxon>
    </lineage>
</organism>
<dbReference type="Pfam" id="PF17784">
    <property type="entry name" value="Sulfotransfer_4"/>
    <property type="match status" value="1"/>
</dbReference>
<keyword evidence="2" id="KW-1133">Transmembrane helix</keyword>
<dbReference type="OrthoDB" id="408152at2759"/>
<accession>A0A9P5AU55</accession>
<gene>
    <name evidence="3" type="ORF">FBEOM_925</name>
</gene>
<feature type="compositionally biased region" description="Basic residues" evidence="1">
    <location>
        <begin position="13"/>
        <end position="30"/>
    </location>
</feature>
<name>A0A9P5AU55_9HYPO</name>
<evidence type="ECO:0000313" key="3">
    <source>
        <dbReference type="EMBL" id="KAF4345051.1"/>
    </source>
</evidence>
<dbReference type="InterPro" id="IPR040632">
    <property type="entry name" value="Sulfotransfer_4"/>
</dbReference>
<keyword evidence="4" id="KW-1185">Reference proteome</keyword>
<dbReference type="InterPro" id="IPR027417">
    <property type="entry name" value="P-loop_NTPase"/>
</dbReference>
<keyword evidence="2" id="KW-0472">Membrane</keyword>
<sequence>MSRPSFEMQVKAQRIKSKKPKPRRAVRRYNKGVVSQSENLSEHPEVHLPLGNAVNPEKPSSKEPRGPVSAADGRSVSESANNHSVSQIHASSPLSISELLCSESSTLLALGYNSTPPPAVKLGSLYLDPPIGQIIDRRGAELLSYFKKVIAQPWFEVTDSNFTDEALRRAPTCPLLLYSLLAVASSHRSRFLDHPAVAKDYARYGEEYHEKCISLLLPMLNDSESITDGAFLACSTILRWYEELSAPIHGRDDARHLLGGYASVAESFKQDLRWEGFRHAALWIHLRQDIFNAVINQRVPRTDVDCLGIDRSISPADESTWAKRILCLEAQVVDYCFGRESSSNQKYLNIKCQLEEWDRKKPQTFIPVFYQERDPSQGRMFPAVSVLLDSCVFGLSHYYFAMLMMLVHDPSMPKVGAQYLEFQKQTRIGLLVLWTLANLTNLQYTSTGRKIQMPSLDSWWWHFLENYVYAVPEPPPRSRTKPMQVLCVGLPRSGTESLQTALLKLGYDHTYHGWDIVYETPNYSSKWVRLCRKKWFGPLDGNTTITQNEFDEVLGHSVAVTDAAGSVFAAELIAAYPDAKIVLNYRKDIDAWHDSAVKTLVSVHENWVLYVLSCLGKEPFWGWHVYERFMWPGLFRALDGNIETGIARNGKWVYKEHCNMVRGLVPKEKLLEWTVEDGWEPLCKFLDKPVPDEPFPHVNKASGWEEHEAKVTKRYLMSALSGVALLSTIGIATGAVLYKVVQ</sequence>
<comment type="caution">
    <text evidence="3">The sequence shown here is derived from an EMBL/GenBank/DDBJ whole genome shotgun (WGS) entry which is preliminary data.</text>
</comment>
<feature type="region of interest" description="Disordered" evidence="1">
    <location>
        <begin position="1"/>
        <end position="84"/>
    </location>
</feature>
<dbReference type="PANTHER" id="PTHR36978">
    <property type="entry name" value="P-LOOP CONTAINING NUCLEOTIDE TRIPHOSPHATE HYDROLASE"/>
    <property type="match status" value="1"/>
</dbReference>
<evidence type="ECO:0000256" key="1">
    <source>
        <dbReference type="SAM" id="MobiDB-lite"/>
    </source>
</evidence>
<evidence type="ECO:0000256" key="2">
    <source>
        <dbReference type="SAM" id="Phobius"/>
    </source>
</evidence>
<proteinExistence type="predicted"/>
<dbReference type="SUPFAM" id="SSF52540">
    <property type="entry name" value="P-loop containing nucleoside triphosphate hydrolases"/>
    <property type="match status" value="1"/>
</dbReference>
<dbReference type="PANTHER" id="PTHR36978:SF8">
    <property type="entry name" value="NAD DEPENDENT EPIMERASE_DEHYDRATASE"/>
    <property type="match status" value="1"/>
</dbReference>
<evidence type="ECO:0000313" key="4">
    <source>
        <dbReference type="Proteomes" id="UP000730481"/>
    </source>
</evidence>
<dbReference type="Proteomes" id="UP000730481">
    <property type="component" value="Unassembled WGS sequence"/>
</dbReference>